<sequence>MKLSSISIIFFFATLQALSVLQVNSQSTDSCNSNLNLDLPFDTSLLNCLPVWSRHDFILRYVRNLSNVWNFVLSAPDTNSFVAMGFSTTGQMVGSSAVVGWVSADGSGTVKQYFLGGQRPNLVVADQGNLTIVENSTSITSRSSRVYLAFQLNTSQPLSRVLYSVGQIGVIPSAPAFALAEHRDKVSTLLNYRTGTSASDSQHSRLRKSHGILNMLSWGILMIIGAMAGRYFKQWDPMWFYSHAAIQSCAFLLGLAGIISGFVLEDRLDAEVDTHKALGILILVLGCLQVMAVFARPGKESKVRKYWNWYHHNGGRIVILIAIANVFYGIHLGEDNGTSWNAAYAVVISILFLLSIILEVKLWRQN</sequence>
<evidence type="ECO:0000313" key="9">
    <source>
        <dbReference type="Proteomes" id="UP000032142"/>
    </source>
</evidence>
<evidence type="ECO:0000256" key="6">
    <source>
        <dbReference type="ARBA" id="ARBA00022989"/>
    </source>
</evidence>
<dbReference type="PROSITE" id="PS50939">
    <property type="entry name" value="CYTOCHROME_B561"/>
    <property type="match status" value="1"/>
</dbReference>
<keyword evidence="5" id="KW-0249">Electron transport</keyword>
<keyword evidence="4" id="KW-0732">Signal</keyword>
<dbReference type="CDD" id="cd09631">
    <property type="entry name" value="DOMON_DOH"/>
    <property type="match status" value="1"/>
</dbReference>
<dbReference type="SMART" id="SM00664">
    <property type="entry name" value="DoH"/>
    <property type="match status" value="1"/>
</dbReference>
<dbReference type="PANTHER" id="PTHR23130">
    <property type="entry name" value="CYTOCHROME B561 AND DOMON DOMAIN-CONTAINING PROTEIN"/>
    <property type="match status" value="1"/>
</dbReference>
<evidence type="ECO:0000256" key="2">
    <source>
        <dbReference type="ARBA" id="ARBA00022448"/>
    </source>
</evidence>
<dbReference type="GO" id="GO:0046872">
    <property type="term" value="F:metal ion binding"/>
    <property type="evidence" value="ECO:0007669"/>
    <property type="project" value="UniProtKB-KW"/>
</dbReference>
<evidence type="ECO:0000256" key="5">
    <source>
        <dbReference type="ARBA" id="ARBA00022982"/>
    </source>
</evidence>
<dbReference type="Pfam" id="PF03188">
    <property type="entry name" value="Cytochrom_B561"/>
    <property type="match status" value="1"/>
</dbReference>
<keyword evidence="3" id="KW-0812">Transmembrane</keyword>
<proteinExistence type="predicted"/>
<comment type="subcellular location">
    <subcellularLocation>
        <location evidence="1">Membrane</location>
    </subcellularLocation>
</comment>
<dbReference type="PANTHER" id="PTHR23130:SF171">
    <property type="entry name" value="OS01G0895300 PROTEIN"/>
    <property type="match status" value="1"/>
</dbReference>
<dbReference type="GO" id="GO:0016020">
    <property type="term" value="C:membrane"/>
    <property type="evidence" value="ECO:0007669"/>
    <property type="project" value="UniProtKB-SubCell"/>
</dbReference>
<dbReference type="SMART" id="SM00665">
    <property type="entry name" value="B561"/>
    <property type="match status" value="1"/>
</dbReference>
<name>A0A0B0NRK8_GOSAR</name>
<gene>
    <name evidence="8" type="ORF">F383_17112</name>
</gene>
<accession>A0A0B0NRK8</accession>
<evidence type="ECO:0000256" key="7">
    <source>
        <dbReference type="ARBA" id="ARBA00023136"/>
    </source>
</evidence>
<evidence type="ECO:0000256" key="4">
    <source>
        <dbReference type="ARBA" id="ARBA00022729"/>
    </source>
</evidence>
<dbReference type="EMBL" id="KN401566">
    <property type="protein sequence ID" value="KHG14439.1"/>
    <property type="molecule type" value="Genomic_DNA"/>
</dbReference>
<keyword evidence="9" id="KW-1185">Reference proteome</keyword>
<dbReference type="Proteomes" id="UP000032142">
    <property type="component" value="Unassembled WGS sequence"/>
</dbReference>
<evidence type="ECO:0000256" key="3">
    <source>
        <dbReference type="ARBA" id="ARBA00022692"/>
    </source>
</evidence>
<keyword evidence="2" id="KW-0813">Transport</keyword>
<evidence type="ECO:0000313" key="8">
    <source>
        <dbReference type="EMBL" id="KHG14439.1"/>
    </source>
</evidence>
<dbReference type="AlphaFoldDB" id="A0A0B0NRK8"/>
<keyword evidence="6" id="KW-1133">Transmembrane helix</keyword>
<dbReference type="Pfam" id="PF03351">
    <property type="entry name" value="DOMON"/>
    <property type="match status" value="1"/>
</dbReference>
<dbReference type="CDD" id="cd08760">
    <property type="entry name" value="Cyt_b561_FRRS1_like"/>
    <property type="match status" value="1"/>
</dbReference>
<dbReference type="InterPro" id="IPR045266">
    <property type="entry name" value="DOH_DOMON"/>
</dbReference>
<dbReference type="PROSITE" id="PS50836">
    <property type="entry name" value="DOMON"/>
    <property type="match status" value="1"/>
</dbReference>
<dbReference type="InterPro" id="IPR005018">
    <property type="entry name" value="DOMON_domain"/>
</dbReference>
<reference evidence="9" key="1">
    <citation type="submission" date="2014-09" db="EMBL/GenBank/DDBJ databases">
        <authorList>
            <person name="Mudge J."/>
            <person name="Ramaraj T."/>
            <person name="Lindquist I.E."/>
            <person name="Bharti A.K."/>
            <person name="Sundararajan A."/>
            <person name="Cameron C.T."/>
            <person name="Woodward J.E."/>
            <person name="May G.D."/>
            <person name="Brubaker C."/>
            <person name="Broadhvest J."/>
            <person name="Wilkins T.A."/>
        </authorList>
    </citation>
    <scope>NUCLEOTIDE SEQUENCE</scope>
    <source>
        <strain evidence="9">cv. AKA8401</strain>
    </source>
</reference>
<dbReference type="InterPro" id="IPR017214">
    <property type="entry name" value="UCP037471"/>
</dbReference>
<organism evidence="8 9">
    <name type="scientific">Gossypium arboreum</name>
    <name type="common">Tree cotton</name>
    <name type="synonym">Gossypium nanking</name>
    <dbReference type="NCBI Taxonomy" id="29729"/>
    <lineage>
        <taxon>Eukaryota</taxon>
        <taxon>Viridiplantae</taxon>
        <taxon>Streptophyta</taxon>
        <taxon>Embryophyta</taxon>
        <taxon>Tracheophyta</taxon>
        <taxon>Spermatophyta</taxon>
        <taxon>Magnoliopsida</taxon>
        <taxon>eudicotyledons</taxon>
        <taxon>Gunneridae</taxon>
        <taxon>Pentapetalae</taxon>
        <taxon>rosids</taxon>
        <taxon>malvids</taxon>
        <taxon>Malvales</taxon>
        <taxon>Malvaceae</taxon>
        <taxon>Malvoideae</taxon>
        <taxon>Gossypium</taxon>
    </lineage>
</organism>
<keyword evidence="7" id="KW-0472">Membrane</keyword>
<dbReference type="Gene3D" id="1.20.120.1770">
    <property type="match status" value="1"/>
</dbReference>
<dbReference type="InterPro" id="IPR006593">
    <property type="entry name" value="Cyt_b561/ferric_Rdtase_TM"/>
</dbReference>
<protein>
    <submittedName>
        <fullName evidence="8">Ferric-chelate reductase 1</fullName>
    </submittedName>
</protein>
<dbReference type="PIRSF" id="PIRSF037471">
    <property type="entry name" value="UCP037471"/>
    <property type="match status" value="1"/>
</dbReference>
<evidence type="ECO:0000256" key="1">
    <source>
        <dbReference type="ARBA" id="ARBA00004370"/>
    </source>
</evidence>